<dbReference type="NCBIfam" id="TIGR00362">
    <property type="entry name" value="DnaA"/>
    <property type="match status" value="1"/>
</dbReference>
<dbReference type="SUPFAM" id="SSF52540">
    <property type="entry name" value="P-loop containing nucleoside triphosphate hydrolases"/>
    <property type="match status" value="1"/>
</dbReference>
<dbReference type="EMBL" id="HG937516">
    <property type="protein sequence ID" value="CDN40368.1"/>
    <property type="molecule type" value="Genomic_DNA"/>
</dbReference>
<keyword evidence="3 8" id="KW-0235">DNA replication</keyword>
<evidence type="ECO:0000313" key="14">
    <source>
        <dbReference type="EMBL" id="CDN40368.1"/>
    </source>
</evidence>
<dbReference type="InterPro" id="IPR020591">
    <property type="entry name" value="Chromosome_initiator_DnaA-like"/>
</dbReference>
<dbReference type="InterPro" id="IPR003593">
    <property type="entry name" value="AAA+_ATPase"/>
</dbReference>
<dbReference type="PANTHER" id="PTHR30050">
    <property type="entry name" value="CHROMOSOMAL REPLICATION INITIATOR PROTEIN DNAA"/>
    <property type="match status" value="1"/>
</dbReference>
<comment type="domain">
    <text evidence="8">Domain I is involved in oligomerization and binding regulators, domain II is flexibile and of varying length in different bacteria, domain III forms the AAA+ region, while domain IV binds dsDNA.</text>
</comment>
<evidence type="ECO:0000256" key="4">
    <source>
        <dbReference type="ARBA" id="ARBA00022741"/>
    </source>
</evidence>
<evidence type="ECO:0000256" key="8">
    <source>
        <dbReference type="HAMAP-Rule" id="MF_00377"/>
    </source>
</evidence>
<evidence type="ECO:0000256" key="2">
    <source>
        <dbReference type="ARBA" id="ARBA00022490"/>
    </source>
</evidence>
<comment type="caution">
    <text evidence="8">Lacks conserved residue(s) required for the propagation of feature annotation.</text>
</comment>
<feature type="binding site" evidence="8">
    <location>
        <position position="153"/>
    </location>
    <ligand>
        <name>ATP</name>
        <dbReference type="ChEBI" id="CHEBI:30616"/>
    </ligand>
</feature>
<dbReference type="GO" id="GO:0006275">
    <property type="term" value="P:regulation of DNA replication"/>
    <property type="evidence" value="ECO:0007669"/>
    <property type="project" value="UniProtKB-UniRule"/>
</dbReference>
<dbReference type="PRINTS" id="PR00051">
    <property type="entry name" value="DNAA"/>
</dbReference>
<feature type="binding site" evidence="8">
    <location>
        <position position="154"/>
    </location>
    <ligand>
        <name>ATP</name>
        <dbReference type="ChEBI" id="CHEBI:30616"/>
    </ligand>
</feature>
<dbReference type="GO" id="GO:0005737">
    <property type="term" value="C:cytoplasm"/>
    <property type="evidence" value="ECO:0007669"/>
    <property type="project" value="UniProtKB-SubCell"/>
</dbReference>
<evidence type="ECO:0000256" key="10">
    <source>
        <dbReference type="RuleBase" id="RU000577"/>
    </source>
</evidence>
<evidence type="ECO:0000256" key="5">
    <source>
        <dbReference type="ARBA" id="ARBA00022840"/>
    </source>
</evidence>
<reference evidence="14 15" key="1">
    <citation type="journal article" date="2015" name="Clin. Infect. Dis.">
        <title>Genomic Investigations unmask Mycoplasma amphoriforme, a new respiratory pathogen.</title>
        <authorList>
            <person name="Gillespie S.H."/>
            <person name="Ling C.L."/>
            <person name="Oravcova K."/>
            <person name="Pinheiro M."/>
            <person name="Wells L."/>
            <person name="Bryant J.M."/>
            <person name="McHugh T.D."/>
            <person name="Bebear C."/>
            <person name="Webster D."/>
            <person name="Harris S.R."/>
            <person name="Seth-Smith H.M."/>
            <person name="Thomson N.R."/>
        </authorList>
    </citation>
    <scope>NUCLEOTIDE SEQUENCE [LARGE SCALE GENOMIC DNA]</scope>
    <source>
        <strain evidence="14 15">A39</strain>
    </source>
</reference>
<evidence type="ECO:0000256" key="11">
    <source>
        <dbReference type="RuleBase" id="RU004227"/>
    </source>
</evidence>
<dbReference type="CDD" id="cd00009">
    <property type="entry name" value="AAA"/>
    <property type="match status" value="1"/>
</dbReference>
<dbReference type="GO" id="GO:0005524">
    <property type="term" value="F:ATP binding"/>
    <property type="evidence" value="ECO:0007669"/>
    <property type="project" value="UniProtKB-UniRule"/>
</dbReference>
<keyword evidence="2 8" id="KW-0963">Cytoplasm</keyword>
<dbReference type="KEGG" id="mamp:MAMA39_02440"/>
<dbReference type="PANTHER" id="PTHR30050:SF2">
    <property type="entry name" value="CHROMOSOMAL REPLICATION INITIATOR PROTEIN DNAA"/>
    <property type="match status" value="1"/>
</dbReference>
<keyword evidence="4 8" id="KW-0547">Nucleotide-binding</keyword>
<proteinExistence type="inferred from homology"/>
<dbReference type="Gene3D" id="3.40.50.300">
    <property type="entry name" value="P-loop containing nucleotide triphosphate hydrolases"/>
    <property type="match status" value="1"/>
</dbReference>
<dbReference type="Gene3D" id="1.10.1750.10">
    <property type="match status" value="1"/>
</dbReference>
<name>A0A292II51_9MOLU</name>
<evidence type="ECO:0000256" key="6">
    <source>
        <dbReference type="ARBA" id="ARBA00023121"/>
    </source>
</evidence>
<dbReference type="InterPro" id="IPR038454">
    <property type="entry name" value="DnaA_N_sf"/>
</dbReference>
<organism evidence="14 15">
    <name type="scientific">Mycoplasma amphoriforme A39</name>
    <dbReference type="NCBI Taxonomy" id="572419"/>
    <lineage>
        <taxon>Bacteria</taxon>
        <taxon>Bacillati</taxon>
        <taxon>Mycoplasmatota</taxon>
        <taxon>Mollicutes</taxon>
        <taxon>Mycoplasmataceae</taxon>
        <taxon>Mycoplasma</taxon>
    </lineage>
</organism>
<feature type="domain" description="AAA+ ATPase" evidence="12">
    <location>
        <begin position="140"/>
        <end position="274"/>
    </location>
</feature>
<keyword evidence="6 8" id="KW-0446">Lipid-binding</keyword>
<comment type="similarity">
    <text evidence="1 8 11">Belongs to the DnaA family.</text>
</comment>
<dbReference type="InterPro" id="IPR027417">
    <property type="entry name" value="P-loop_NTPase"/>
</dbReference>
<comment type="subcellular location">
    <subcellularLocation>
        <location evidence="8">Cytoplasm</location>
    </subcellularLocation>
</comment>
<feature type="domain" description="Chromosomal replication initiator DnaA C-terminal" evidence="13">
    <location>
        <begin position="358"/>
        <end position="426"/>
    </location>
</feature>
<dbReference type="Proteomes" id="UP000261764">
    <property type="component" value="Chromosome I"/>
</dbReference>
<keyword evidence="5 8" id="KW-0067">ATP-binding</keyword>
<dbReference type="InterPro" id="IPR001957">
    <property type="entry name" value="Chromosome_initiator_DnaA"/>
</dbReference>
<keyword evidence="15" id="KW-1185">Reference proteome</keyword>
<dbReference type="RefSeq" id="WP_343251712.1">
    <property type="nucleotide sequence ID" value="NZ_HG937516.1"/>
</dbReference>
<comment type="function">
    <text evidence="8 10">Plays an essential role in the initiation and regulation of chromosomal replication. ATP-DnaA binds to the origin of replication (oriC) to initiate formation of the DNA replication initiation complex once per cell cycle. Binds the DnaA box (a 9 base pair repeat at the origin) and separates the double-stranded (ds)DNA. Forms a right-handed helical filament on oriC DNA; dsDNA binds to the exterior of the filament while single-stranded (ss)DNA is stabiized in the filament's interior. The ATP-DnaA-oriC complex binds and stabilizes one strand of the AT-rich DNA unwinding element (DUE), permitting loading of DNA polymerase. After initiation quickly degrades to an ADP-DnaA complex that is not apt for DNA replication. Binds acidic phospholipids.</text>
</comment>
<evidence type="ECO:0000259" key="13">
    <source>
        <dbReference type="SMART" id="SM00760"/>
    </source>
</evidence>
<dbReference type="GO" id="GO:0008289">
    <property type="term" value="F:lipid binding"/>
    <property type="evidence" value="ECO:0007669"/>
    <property type="project" value="UniProtKB-KW"/>
</dbReference>
<evidence type="ECO:0000256" key="7">
    <source>
        <dbReference type="ARBA" id="ARBA00023125"/>
    </source>
</evidence>
<keyword evidence="7 8" id="KW-0238">DNA-binding</keyword>
<comment type="subunit">
    <text evidence="8">Oligomerizes as a right-handed, spiral filament on DNA at oriC.</text>
</comment>
<feature type="binding site" evidence="8">
    <location>
        <position position="155"/>
    </location>
    <ligand>
        <name>ATP</name>
        <dbReference type="ChEBI" id="CHEBI:30616"/>
    </ligand>
</feature>
<dbReference type="SMART" id="SM00760">
    <property type="entry name" value="Bac_DnaA_C"/>
    <property type="match status" value="1"/>
</dbReference>
<feature type="binding site" evidence="8">
    <location>
        <position position="151"/>
    </location>
    <ligand>
        <name>ATP</name>
        <dbReference type="ChEBI" id="CHEBI:30616"/>
    </ligand>
</feature>
<evidence type="ECO:0000313" key="15">
    <source>
        <dbReference type="Proteomes" id="UP000261764"/>
    </source>
</evidence>
<dbReference type="InterPro" id="IPR013159">
    <property type="entry name" value="DnaA_C"/>
</dbReference>
<evidence type="ECO:0000256" key="9">
    <source>
        <dbReference type="NCBIfam" id="TIGR00362"/>
    </source>
</evidence>
<dbReference type="GO" id="GO:0005886">
    <property type="term" value="C:plasma membrane"/>
    <property type="evidence" value="ECO:0007669"/>
    <property type="project" value="TreeGrafter"/>
</dbReference>
<dbReference type="SMART" id="SM00382">
    <property type="entry name" value="AAA"/>
    <property type="match status" value="1"/>
</dbReference>
<dbReference type="Gene3D" id="3.30.300.180">
    <property type="match status" value="1"/>
</dbReference>
<dbReference type="InterPro" id="IPR010921">
    <property type="entry name" value="Trp_repressor/repl_initiator"/>
</dbReference>
<feature type="region of interest" description="Domain I, interacts with DnaA modulators" evidence="8">
    <location>
        <begin position="1"/>
        <end position="98"/>
    </location>
</feature>
<dbReference type="HAMAP" id="MF_00377">
    <property type="entry name" value="DnaA_bact"/>
    <property type="match status" value="1"/>
</dbReference>
<dbReference type="InterPro" id="IPR013317">
    <property type="entry name" value="DnaA_dom"/>
</dbReference>
<evidence type="ECO:0000256" key="1">
    <source>
        <dbReference type="ARBA" id="ARBA00006583"/>
    </source>
</evidence>
<dbReference type="Gene3D" id="1.10.8.60">
    <property type="match status" value="1"/>
</dbReference>
<feature type="region of interest" description="Domain IV, binds dsDNA" evidence="8">
    <location>
        <begin position="326"/>
        <end position="447"/>
    </location>
</feature>
<dbReference type="GO" id="GO:0003688">
    <property type="term" value="F:DNA replication origin binding"/>
    <property type="evidence" value="ECO:0007669"/>
    <property type="project" value="UniProtKB-UniRule"/>
</dbReference>
<dbReference type="Pfam" id="PF08299">
    <property type="entry name" value="Bac_DnaA_C"/>
    <property type="match status" value="1"/>
</dbReference>
<evidence type="ECO:0000259" key="12">
    <source>
        <dbReference type="SMART" id="SM00382"/>
    </source>
</evidence>
<dbReference type="GO" id="GO:0006270">
    <property type="term" value="P:DNA replication initiation"/>
    <property type="evidence" value="ECO:0007669"/>
    <property type="project" value="UniProtKB-UniRule"/>
</dbReference>
<evidence type="ECO:0000256" key="3">
    <source>
        <dbReference type="ARBA" id="ARBA00022705"/>
    </source>
</evidence>
<sequence>MNMDLEKLKELWKKVLLKAKKFIQPEVFFDEHIKNLTPKIFRNNIIYVVPNSAFARSVLNDSQYIDQFNKAVQEISGEEYTIQFVSKSELIAKNMEKEKKNTNANSGLNKNMYFSNFIVGESNKQAFNAAKAIASEKNLKWNPLFLYGSTGLGKTHLINAIGNEFSKNFPEKKVICTNIDDFTREVFAAISNSKVEEFKNKIKISDLLILDDVQFLATREKTNEIFFDIFNNMVKDQKWIVMTSDKKPDQLRDFDERMISRFSSGLSVEITKPDSSTVCEILTLKLQEADCAFKMTEKAIAKIINLFNTDIRKLEGVLNRIVFYVMSNYENLTLLDEEHIDKILESEYRTITTELNKNPEGIIEIICRNYNVSKSGVLSESRKSELTNVRKICMYVLKHKLKMTLAEIGKTFQRDHSTVKSSIDGVEKMMLKDSSLRQFIESMISKL</sequence>
<dbReference type="CDD" id="cd06571">
    <property type="entry name" value="Bac_DnaA_C"/>
    <property type="match status" value="1"/>
</dbReference>
<accession>A0A292II51</accession>
<dbReference type="AlphaFoldDB" id="A0A292II51"/>
<protein>
    <recommendedName>
        <fullName evidence="8 9">Chromosomal replication initiator protein DnaA</fullName>
    </recommendedName>
</protein>
<dbReference type="SUPFAM" id="SSF48295">
    <property type="entry name" value="TrpR-like"/>
    <property type="match status" value="1"/>
</dbReference>
<dbReference type="Pfam" id="PF00308">
    <property type="entry name" value="Bac_DnaA"/>
    <property type="match status" value="1"/>
</dbReference>
<gene>
    <name evidence="8" type="primary">dnaA</name>
    <name evidence="14" type="ORF">MAMA39_02440</name>
</gene>